<dbReference type="Proteomes" id="UP000682733">
    <property type="component" value="Unassembled WGS sequence"/>
</dbReference>
<dbReference type="AlphaFoldDB" id="A0A8S2KJG7"/>
<evidence type="ECO:0000313" key="3">
    <source>
        <dbReference type="EMBL" id="CAF3858206.1"/>
    </source>
</evidence>
<keyword evidence="1" id="KW-0472">Membrane</keyword>
<feature type="transmembrane region" description="Helical" evidence="1">
    <location>
        <begin position="250"/>
        <end position="279"/>
    </location>
</feature>
<organism evidence="3 4">
    <name type="scientific">Didymodactylos carnosus</name>
    <dbReference type="NCBI Taxonomy" id="1234261"/>
    <lineage>
        <taxon>Eukaryota</taxon>
        <taxon>Metazoa</taxon>
        <taxon>Spiralia</taxon>
        <taxon>Gnathifera</taxon>
        <taxon>Rotifera</taxon>
        <taxon>Eurotatoria</taxon>
        <taxon>Bdelloidea</taxon>
        <taxon>Philodinida</taxon>
        <taxon>Philodinidae</taxon>
        <taxon>Didymodactylos</taxon>
    </lineage>
</organism>
<dbReference type="EMBL" id="CAJNOK010009718">
    <property type="protein sequence ID" value="CAF1096691.1"/>
    <property type="molecule type" value="Genomic_DNA"/>
</dbReference>
<dbReference type="EMBL" id="CAJOBA010009736">
    <property type="protein sequence ID" value="CAF3858206.1"/>
    <property type="molecule type" value="Genomic_DNA"/>
</dbReference>
<reference evidence="3" key="1">
    <citation type="submission" date="2021-02" db="EMBL/GenBank/DDBJ databases">
        <authorList>
            <person name="Nowell W R."/>
        </authorList>
    </citation>
    <scope>NUCLEOTIDE SEQUENCE</scope>
</reference>
<accession>A0A8S2KJG7</accession>
<dbReference type="Proteomes" id="UP000677228">
    <property type="component" value="Unassembled WGS sequence"/>
</dbReference>
<evidence type="ECO:0000256" key="1">
    <source>
        <dbReference type="SAM" id="Phobius"/>
    </source>
</evidence>
<evidence type="ECO:0000313" key="2">
    <source>
        <dbReference type="EMBL" id="CAF1096691.1"/>
    </source>
</evidence>
<name>A0A8S2KJG7_9BILA</name>
<keyword evidence="1" id="KW-1133">Transmembrane helix</keyword>
<keyword evidence="1" id="KW-0812">Transmembrane</keyword>
<proteinExistence type="predicted"/>
<comment type="caution">
    <text evidence="3">The sequence shown here is derived from an EMBL/GenBank/DDBJ whole genome shotgun (WGS) entry which is preliminary data.</text>
</comment>
<gene>
    <name evidence="2" type="ORF">OVA965_LOCUS19088</name>
    <name evidence="3" type="ORF">TMI583_LOCUS19101</name>
</gene>
<evidence type="ECO:0000313" key="4">
    <source>
        <dbReference type="Proteomes" id="UP000682733"/>
    </source>
</evidence>
<sequence length="293" mass="32755">MIQSLCSLVSVTIDDQLIEFDTSTLFSETILSEQTFNATVEALQDQFTQTTAKSFQISLNSLSNIAQDNQITNRLETDTHLAYIYYEFFYDNFVYYEPLSVSSGSRTYDNHTCLCSKSPYCKTMTGIYDAYAGQYPAPFGVINSIQGNLIFPVPGVNVGCTVLQAVLQSDLQCFYNRSCLSQLNSYLNDSPYPFYAKPLQVTSSLSPATIGSLVNSLMVDNWTLTASYSSYFDTCHPSQCKYVYVEKFHIIYTITTTVGFIGGIVTILMILMLPVVTFIRKRSVKPQSLTTIG</sequence>
<protein>
    <submittedName>
        <fullName evidence="3">Uncharacterized protein</fullName>
    </submittedName>
</protein>